<dbReference type="AlphaFoldDB" id="A0A1G2MZQ5"/>
<sequence>MNNKNSILKYSLANGLLTCFYVILVALLISNAQYIFGKGPDSALIPMAMLLLFVFSALLCSLLVLGRPIMWYLDGQKKEALVLLGYTTLTLFVVMIFVFVVLYFVNFM</sequence>
<dbReference type="STRING" id="1802315.A3F51_01730"/>
<evidence type="ECO:0000313" key="2">
    <source>
        <dbReference type="EMBL" id="OHA29308.1"/>
    </source>
</evidence>
<reference evidence="2 3" key="1">
    <citation type="journal article" date="2016" name="Nat. Commun.">
        <title>Thousands of microbial genomes shed light on interconnected biogeochemical processes in an aquifer system.</title>
        <authorList>
            <person name="Anantharaman K."/>
            <person name="Brown C.T."/>
            <person name="Hug L.A."/>
            <person name="Sharon I."/>
            <person name="Castelle C.J."/>
            <person name="Probst A.J."/>
            <person name="Thomas B.C."/>
            <person name="Singh A."/>
            <person name="Wilkins M.J."/>
            <person name="Karaoz U."/>
            <person name="Brodie E.L."/>
            <person name="Williams K.H."/>
            <person name="Hubbard S.S."/>
            <person name="Banfield J.F."/>
        </authorList>
    </citation>
    <scope>NUCLEOTIDE SEQUENCE [LARGE SCALE GENOMIC DNA]</scope>
</reference>
<keyword evidence="1" id="KW-0472">Membrane</keyword>
<feature type="transmembrane region" description="Helical" evidence="1">
    <location>
        <begin position="48"/>
        <end position="69"/>
    </location>
</feature>
<comment type="caution">
    <text evidence="2">The sequence shown here is derived from an EMBL/GenBank/DDBJ whole genome shotgun (WGS) entry which is preliminary data.</text>
</comment>
<gene>
    <name evidence="2" type="ORF">A3F51_01730</name>
</gene>
<organism evidence="2 3">
    <name type="scientific">Candidatus Taylorbacteria bacterium RIFCSPHIGHO2_12_FULL_45_16</name>
    <dbReference type="NCBI Taxonomy" id="1802315"/>
    <lineage>
        <taxon>Bacteria</taxon>
        <taxon>Candidatus Tayloriibacteriota</taxon>
    </lineage>
</organism>
<evidence type="ECO:0000313" key="3">
    <source>
        <dbReference type="Proteomes" id="UP000178089"/>
    </source>
</evidence>
<name>A0A1G2MZQ5_9BACT</name>
<protein>
    <submittedName>
        <fullName evidence="2">Uncharacterized protein</fullName>
    </submittedName>
</protein>
<keyword evidence="1" id="KW-0812">Transmembrane</keyword>
<accession>A0A1G2MZQ5</accession>
<evidence type="ECO:0000256" key="1">
    <source>
        <dbReference type="SAM" id="Phobius"/>
    </source>
</evidence>
<dbReference type="Proteomes" id="UP000178089">
    <property type="component" value="Unassembled WGS sequence"/>
</dbReference>
<dbReference type="EMBL" id="MHRT01000005">
    <property type="protein sequence ID" value="OHA29308.1"/>
    <property type="molecule type" value="Genomic_DNA"/>
</dbReference>
<proteinExistence type="predicted"/>
<feature type="transmembrane region" description="Helical" evidence="1">
    <location>
        <begin position="12"/>
        <end position="36"/>
    </location>
</feature>
<feature type="transmembrane region" description="Helical" evidence="1">
    <location>
        <begin position="81"/>
        <end position="105"/>
    </location>
</feature>
<keyword evidence="1" id="KW-1133">Transmembrane helix</keyword>